<dbReference type="InterPro" id="IPR004384">
    <property type="entry name" value="RNA_MeTrfase_TrmJ/LasT"/>
</dbReference>
<dbReference type="AlphaFoldDB" id="A0A512N1R6"/>
<sequence length="255" mass="27918">MGRPAKGRATTNAAPTIILVRPQLGENIGMAARAMLNCGLSSLRLVAPRDGWPNPKAERAASGADVVLDKAKVFDTVEAAVADMGRVVATTARNRELSQRIVTPRRAAAEIRSWTAEGDKVGVLFGPERTGLTNDDMVQADTALSIPLNPQFSSLNIAQAVLLVAYEWAMAGEEAPAERMSDHSTRPATKDELQNLFDHLERALDQSGFLRHKAMRPAMVNNLRALLQRTAMTEQEVRSFHGVIKFLSKRKHDEE</sequence>
<evidence type="ECO:0000259" key="6">
    <source>
        <dbReference type="Pfam" id="PF00588"/>
    </source>
</evidence>
<comment type="subcellular location">
    <subcellularLocation>
        <location evidence="5">Cytoplasm</location>
    </subcellularLocation>
</comment>
<feature type="domain" description="tRNA/rRNA methyltransferase SpoU type" evidence="6">
    <location>
        <begin position="16"/>
        <end position="166"/>
    </location>
</feature>
<comment type="catalytic activity">
    <reaction evidence="5">
        <text>cytidine(32) in tRNA + S-adenosyl-L-methionine = 2'-O-methylcytidine(32) in tRNA + S-adenosyl-L-homocysteine + H(+)</text>
        <dbReference type="Rhea" id="RHEA:42932"/>
        <dbReference type="Rhea" id="RHEA-COMP:10288"/>
        <dbReference type="Rhea" id="RHEA-COMP:10289"/>
        <dbReference type="ChEBI" id="CHEBI:15378"/>
        <dbReference type="ChEBI" id="CHEBI:57856"/>
        <dbReference type="ChEBI" id="CHEBI:59789"/>
        <dbReference type="ChEBI" id="CHEBI:74495"/>
        <dbReference type="ChEBI" id="CHEBI:82748"/>
        <dbReference type="EC" id="2.1.1.200"/>
    </reaction>
</comment>
<dbReference type="Gene3D" id="1.10.8.590">
    <property type="match status" value="1"/>
</dbReference>
<evidence type="ECO:0000313" key="7">
    <source>
        <dbReference type="EMBL" id="GEP52930.1"/>
    </source>
</evidence>
<comment type="function">
    <text evidence="5">Catalyzes the formation of 2'O-methylated cytidine (Cm32) or 2'O-methylated uridine (Um32) at position 32 in tRNA.</text>
</comment>
<dbReference type="InterPro" id="IPR029026">
    <property type="entry name" value="tRNA_m1G_MTases_N"/>
</dbReference>
<evidence type="ECO:0000256" key="4">
    <source>
        <dbReference type="ARBA" id="ARBA00022691"/>
    </source>
</evidence>
<dbReference type="EMBL" id="BKAJ01000003">
    <property type="protein sequence ID" value="GEP52930.1"/>
    <property type="molecule type" value="Genomic_DNA"/>
</dbReference>
<name>A0A512N1R6_9HYPH</name>
<proteinExistence type="inferred from homology"/>
<dbReference type="OrthoDB" id="9806346at2"/>
<evidence type="ECO:0000256" key="5">
    <source>
        <dbReference type="RuleBase" id="RU362024"/>
    </source>
</evidence>
<keyword evidence="5" id="KW-0963">Cytoplasm</keyword>
<dbReference type="CDD" id="cd18093">
    <property type="entry name" value="SpoU-like_TrmJ"/>
    <property type="match status" value="1"/>
</dbReference>
<organism evidence="7 8">
    <name type="scientific">Reyranella soli</name>
    <dbReference type="NCBI Taxonomy" id="1230389"/>
    <lineage>
        <taxon>Bacteria</taxon>
        <taxon>Pseudomonadati</taxon>
        <taxon>Pseudomonadota</taxon>
        <taxon>Alphaproteobacteria</taxon>
        <taxon>Hyphomicrobiales</taxon>
        <taxon>Reyranellaceae</taxon>
        <taxon>Reyranella</taxon>
    </lineage>
</organism>
<dbReference type="GO" id="GO:0160206">
    <property type="term" value="F:tRNA (cytidine(32)/uridine(32)-2'-O)-methyltransferase activity"/>
    <property type="evidence" value="ECO:0007669"/>
    <property type="project" value="UniProtKB-EC"/>
</dbReference>
<dbReference type="GO" id="GO:0005829">
    <property type="term" value="C:cytosol"/>
    <property type="evidence" value="ECO:0007669"/>
    <property type="project" value="TreeGrafter"/>
</dbReference>
<gene>
    <name evidence="5 7" type="primary">trmJ</name>
    <name evidence="7" type="ORF">RSO01_00960</name>
</gene>
<comment type="catalytic activity">
    <reaction evidence="5">
        <text>uridine(32) in tRNA + S-adenosyl-L-methionine = 2'-O-methyluridine(32) in tRNA + S-adenosyl-L-homocysteine + H(+)</text>
        <dbReference type="Rhea" id="RHEA:42936"/>
        <dbReference type="Rhea" id="RHEA-COMP:10107"/>
        <dbReference type="Rhea" id="RHEA-COMP:10290"/>
        <dbReference type="ChEBI" id="CHEBI:15378"/>
        <dbReference type="ChEBI" id="CHEBI:57856"/>
        <dbReference type="ChEBI" id="CHEBI:59789"/>
        <dbReference type="ChEBI" id="CHEBI:65315"/>
        <dbReference type="ChEBI" id="CHEBI:74478"/>
        <dbReference type="EC" id="2.1.1.200"/>
    </reaction>
</comment>
<dbReference type="SUPFAM" id="SSF75217">
    <property type="entry name" value="alpha/beta knot"/>
    <property type="match status" value="1"/>
</dbReference>
<dbReference type="PANTHER" id="PTHR42786:SF7">
    <property type="entry name" value="TRNA_RRNA METHYLTRANSFERASE SPOU TYPE DOMAIN-CONTAINING PROTEIN"/>
    <property type="match status" value="1"/>
</dbReference>
<evidence type="ECO:0000313" key="8">
    <source>
        <dbReference type="Proteomes" id="UP000321058"/>
    </source>
</evidence>
<keyword evidence="8" id="KW-1185">Reference proteome</keyword>
<evidence type="ECO:0000256" key="2">
    <source>
        <dbReference type="ARBA" id="ARBA00022603"/>
    </source>
</evidence>
<comment type="similarity">
    <text evidence="1">Belongs to the class IV-like SAM-binding methyltransferase superfamily. RNA methyltransferase TrmH family.</text>
</comment>
<dbReference type="InterPro" id="IPR029028">
    <property type="entry name" value="Alpha/beta_knot_MTases"/>
</dbReference>
<comment type="subunit">
    <text evidence="5">Homodimer.</text>
</comment>
<dbReference type="GO" id="GO:0106339">
    <property type="term" value="F:tRNA (cytidine(32)-2'-O)-methyltransferase activity"/>
    <property type="evidence" value="ECO:0007669"/>
    <property type="project" value="RHEA"/>
</dbReference>
<dbReference type="Pfam" id="PF00588">
    <property type="entry name" value="SpoU_methylase"/>
    <property type="match status" value="1"/>
</dbReference>
<accession>A0A512N1R6</accession>
<comment type="caution">
    <text evidence="7">The sequence shown here is derived from an EMBL/GenBank/DDBJ whole genome shotgun (WGS) entry which is preliminary data.</text>
</comment>
<dbReference type="Gene3D" id="3.40.1280.10">
    <property type="match status" value="1"/>
</dbReference>
<dbReference type="InterPro" id="IPR001537">
    <property type="entry name" value="SpoU_MeTrfase"/>
</dbReference>
<dbReference type="NCBIfam" id="TIGR00050">
    <property type="entry name" value="rRNA_methyl_1"/>
    <property type="match status" value="1"/>
</dbReference>
<dbReference type="GO" id="GO:0003723">
    <property type="term" value="F:RNA binding"/>
    <property type="evidence" value="ECO:0007669"/>
    <property type="project" value="InterPro"/>
</dbReference>
<keyword evidence="2 5" id="KW-0489">Methyltransferase</keyword>
<dbReference type="PIRSF" id="PIRSF004808">
    <property type="entry name" value="LasT"/>
    <property type="match status" value="1"/>
</dbReference>
<dbReference type="Proteomes" id="UP000321058">
    <property type="component" value="Unassembled WGS sequence"/>
</dbReference>
<dbReference type="EC" id="2.1.1.200" evidence="5"/>
<dbReference type="PANTHER" id="PTHR42786">
    <property type="entry name" value="TRNA/RRNA METHYLTRANSFERASE"/>
    <property type="match status" value="1"/>
</dbReference>
<evidence type="ECO:0000256" key="3">
    <source>
        <dbReference type="ARBA" id="ARBA00022679"/>
    </source>
</evidence>
<reference evidence="7 8" key="1">
    <citation type="submission" date="2019-07" db="EMBL/GenBank/DDBJ databases">
        <title>Whole genome shotgun sequence of Reyranella soli NBRC 108950.</title>
        <authorList>
            <person name="Hosoyama A."/>
            <person name="Uohara A."/>
            <person name="Ohji S."/>
            <person name="Ichikawa N."/>
        </authorList>
    </citation>
    <scope>NUCLEOTIDE SEQUENCE [LARGE SCALE GENOMIC DNA]</scope>
    <source>
        <strain evidence="7 8">NBRC 108950</strain>
    </source>
</reference>
<keyword evidence="5" id="KW-0819">tRNA processing</keyword>
<protein>
    <recommendedName>
        <fullName evidence="5">tRNA (cytidine/uridine-2'-O-)-methyltransferase TrmJ</fullName>
        <ecNumber evidence="5">2.1.1.200</ecNumber>
    </recommendedName>
    <alternativeName>
        <fullName evidence="5">tRNA (cytidine(32)/uridine(32)-2'-O)-methyltransferase</fullName>
    </alternativeName>
    <alternativeName>
        <fullName evidence="5">tRNA Cm32/Um32 methyltransferase</fullName>
    </alternativeName>
</protein>
<keyword evidence="3 7" id="KW-0808">Transferase</keyword>
<dbReference type="GO" id="GO:0002128">
    <property type="term" value="P:tRNA nucleoside ribose methylation"/>
    <property type="evidence" value="ECO:0007669"/>
    <property type="project" value="TreeGrafter"/>
</dbReference>
<dbReference type="RefSeq" id="WP_147145061.1">
    <property type="nucleotide sequence ID" value="NZ_BKAJ01000003.1"/>
</dbReference>
<keyword evidence="4 5" id="KW-0949">S-adenosyl-L-methionine</keyword>
<evidence type="ECO:0000256" key="1">
    <source>
        <dbReference type="ARBA" id="ARBA00007228"/>
    </source>
</evidence>